<dbReference type="Pfam" id="PF01869">
    <property type="entry name" value="BcrAD_BadFG"/>
    <property type="match status" value="1"/>
</dbReference>
<gene>
    <name evidence="2" type="ORF">UFOPK2816_00757</name>
</gene>
<dbReference type="EMBL" id="CAEZZB010000092">
    <property type="protein sequence ID" value="CAB4749574.1"/>
    <property type="molecule type" value="Genomic_DNA"/>
</dbReference>
<dbReference type="Gene3D" id="3.30.420.40">
    <property type="match status" value="2"/>
</dbReference>
<dbReference type="PANTHER" id="PTHR43190:SF3">
    <property type="entry name" value="N-ACETYL-D-GLUCOSAMINE KINASE"/>
    <property type="match status" value="1"/>
</dbReference>
<dbReference type="InterPro" id="IPR052519">
    <property type="entry name" value="Euk-type_GlcNAc_Kinase"/>
</dbReference>
<dbReference type="CDD" id="cd24007">
    <property type="entry name" value="ASKHA_NBD_eukNAGK-like"/>
    <property type="match status" value="1"/>
</dbReference>
<organism evidence="2">
    <name type="scientific">freshwater metagenome</name>
    <dbReference type="NCBI Taxonomy" id="449393"/>
    <lineage>
        <taxon>unclassified sequences</taxon>
        <taxon>metagenomes</taxon>
        <taxon>ecological metagenomes</taxon>
    </lineage>
</organism>
<protein>
    <submittedName>
        <fullName evidence="2">Unannotated protein</fullName>
    </submittedName>
</protein>
<dbReference type="InterPro" id="IPR043129">
    <property type="entry name" value="ATPase_NBD"/>
</dbReference>
<dbReference type="SUPFAM" id="SSF53067">
    <property type="entry name" value="Actin-like ATPase domain"/>
    <property type="match status" value="2"/>
</dbReference>
<name>A0A6J6TS75_9ZZZZ</name>
<dbReference type="InterPro" id="IPR002731">
    <property type="entry name" value="ATPase_BadF"/>
</dbReference>
<evidence type="ECO:0000259" key="1">
    <source>
        <dbReference type="Pfam" id="PF01869"/>
    </source>
</evidence>
<accession>A0A6J6TS75</accession>
<dbReference type="AlphaFoldDB" id="A0A6J6TS75"/>
<reference evidence="2" key="1">
    <citation type="submission" date="2020-05" db="EMBL/GenBank/DDBJ databases">
        <authorList>
            <person name="Chiriac C."/>
            <person name="Salcher M."/>
            <person name="Ghai R."/>
            <person name="Kavagutti S V."/>
        </authorList>
    </citation>
    <scope>NUCLEOTIDE SEQUENCE</scope>
</reference>
<proteinExistence type="predicted"/>
<evidence type="ECO:0000313" key="2">
    <source>
        <dbReference type="EMBL" id="CAB4749574.1"/>
    </source>
</evidence>
<sequence>MPKAILGIDGGGTKTHAILVDLDGKILGTAANGGANWERIGIEAVGKSLDELINKVLTNAKISREDIVASTLALAGIDWPGDDALFTPVIQRLGLIGRCTLVNDSVAALFAGIPDGVGCVSIAGTGGKTAGSNGEKTIQTMGMQLGEGGGAGQLVDLALHSIARAHHGTAAKTKMYSSIPKAAGFDDPELFFIAIARARLQSDESLAPLIFDLASGGDAAALDVVNCIAKQHAIDVHGIATQLNLQTKPITVVRAGGLHTAGCAVFDVTFEAELKLLLGNASVRVLDVAPVFGSVIYSANKYFKNLPENFSSNLLAQARKVNL</sequence>
<feature type="domain" description="ATPase BadF/BadG/BcrA/BcrD type" evidence="1">
    <location>
        <begin position="6"/>
        <end position="261"/>
    </location>
</feature>
<dbReference type="PANTHER" id="PTHR43190">
    <property type="entry name" value="N-ACETYL-D-GLUCOSAMINE KINASE"/>
    <property type="match status" value="1"/>
</dbReference>